<gene>
    <name evidence="1" type="ORF">HID58_076524</name>
</gene>
<protein>
    <recommendedName>
        <fullName evidence="3">S-protein homolog</fullName>
    </recommendedName>
</protein>
<reference evidence="1 2" key="1">
    <citation type="submission" date="2021-05" db="EMBL/GenBank/DDBJ databases">
        <title>Genome Assembly of Synthetic Allotetraploid Brassica napus Reveals Homoeologous Exchanges between Subgenomes.</title>
        <authorList>
            <person name="Davis J.T."/>
        </authorList>
    </citation>
    <scope>NUCLEOTIDE SEQUENCE [LARGE SCALE GENOMIC DNA]</scope>
    <source>
        <strain evidence="2">cv. Da-Ae</strain>
        <tissue evidence="1">Seedling</tissue>
    </source>
</reference>
<evidence type="ECO:0008006" key="3">
    <source>
        <dbReference type="Google" id="ProtNLM"/>
    </source>
</evidence>
<proteinExistence type="predicted"/>
<evidence type="ECO:0000313" key="2">
    <source>
        <dbReference type="Proteomes" id="UP000824890"/>
    </source>
</evidence>
<comment type="caution">
    <text evidence="1">The sequence shown here is derived from an EMBL/GenBank/DDBJ whole genome shotgun (WGS) entry which is preliminary data.</text>
</comment>
<dbReference type="EMBL" id="JAGKQM010000017">
    <property type="protein sequence ID" value="KAH0869502.1"/>
    <property type="molecule type" value="Genomic_DNA"/>
</dbReference>
<sequence length="208" mass="24124">MRSQIHKSWNLVASIFFPIITLLFSAPLLGHALHLFIMHNNHTYDNAPDYHNYHTRPRVQTLISLSLSLPCSSSATPLRFLGHDGSASPIPKCFKAEYPSGQRKWEQYQMTGCCMRPGKCELERVNATLGIIRNREGPPLDTAVIYGRHGGEATIRDYYDMWRNELSVLYYDYMTCQLKIIKSPMLRKWWQLETQRPKSADIKVKRHN</sequence>
<organism evidence="1 2">
    <name type="scientific">Brassica napus</name>
    <name type="common">Rape</name>
    <dbReference type="NCBI Taxonomy" id="3708"/>
    <lineage>
        <taxon>Eukaryota</taxon>
        <taxon>Viridiplantae</taxon>
        <taxon>Streptophyta</taxon>
        <taxon>Embryophyta</taxon>
        <taxon>Tracheophyta</taxon>
        <taxon>Spermatophyta</taxon>
        <taxon>Magnoliopsida</taxon>
        <taxon>eudicotyledons</taxon>
        <taxon>Gunneridae</taxon>
        <taxon>Pentapetalae</taxon>
        <taxon>rosids</taxon>
        <taxon>malvids</taxon>
        <taxon>Brassicales</taxon>
        <taxon>Brassicaceae</taxon>
        <taxon>Brassiceae</taxon>
        <taxon>Brassica</taxon>
    </lineage>
</organism>
<accession>A0ABQ7YPE3</accession>
<dbReference type="Proteomes" id="UP000824890">
    <property type="component" value="Unassembled WGS sequence"/>
</dbReference>
<keyword evidence="2" id="KW-1185">Reference proteome</keyword>
<name>A0ABQ7YPE3_BRANA</name>
<evidence type="ECO:0000313" key="1">
    <source>
        <dbReference type="EMBL" id="KAH0869502.1"/>
    </source>
</evidence>